<accession>A0A0D8J7E3</accession>
<dbReference type="PANTHER" id="PTHR37478:SF2">
    <property type="entry name" value="UPF0251 PROTEIN TK0562"/>
    <property type="match status" value="1"/>
</dbReference>
<dbReference type="AlphaFoldDB" id="A0A0D8J7E3"/>
<name>A0A0D8J7E3_9BACT</name>
<evidence type="ECO:0000313" key="2">
    <source>
        <dbReference type="EMBL" id="KJF41708.1"/>
    </source>
</evidence>
<dbReference type="Pfam" id="PF02001">
    <property type="entry name" value="DUF134"/>
    <property type="match status" value="1"/>
</dbReference>
<comment type="caution">
    <text evidence="2">The sequence shown here is derived from an EMBL/GenBank/DDBJ whole genome shotgun (WGS) entry which is preliminary data.</text>
</comment>
<dbReference type="STRING" id="1544798.LH29_24195"/>
<dbReference type="Proteomes" id="UP000032544">
    <property type="component" value="Unassembled WGS sequence"/>
</dbReference>
<reference evidence="2 3" key="1">
    <citation type="submission" date="2014-09" db="EMBL/GenBank/DDBJ databases">
        <title>Draft Genome Sequence of Draconibacterium sp. JN14CK-3.</title>
        <authorList>
            <person name="Dong C."/>
            <person name="Lai Q."/>
            <person name="Shao Z."/>
        </authorList>
    </citation>
    <scope>NUCLEOTIDE SEQUENCE [LARGE SCALE GENOMIC DNA]</scope>
    <source>
        <strain evidence="2 3">JN14CK-3</strain>
    </source>
</reference>
<gene>
    <name evidence="2" type="ORF">LH29_24195</name>
</gene>
<comment type="similarity">
    <text evidence="1">Belongs to the UPF0251 family.</text>
</comment>
<organism evidence="2 3">
    <name type="scientific">Draconibacterium sediminis</name>
    <dbReference type="NCBI Taxonomy" id="1544798"/>
    <lineage>
        <taxon>Bacteria</taxon>
        <taxon>Pseudomonadati</taxon>
        <taxon>Bacteroidota</taxon>
        <taxon>Bacteroidia</taxon>
        <taxon>Marinilabiliales</taxon>
        <taxon>Prolixibacteraceae</taxon>
        <taxon>Draconibacterium</taxon>
    </lineage>
</organism>
<evidence type="ECO:0000313" key="3">
    <source>
        <dbReference type="Proteomes" id="UP000032544"/>
    </source>
</evidence>
<dbReference type="EMBL" id="JRHC01000010">
    <property type="protein sequence ID" value="KJF41708.1"/>
    <property type="molecule type" value="Genomic_DNA"/>
</dbReference>
<dbReference type="InterPro" id="IPR002852">
    <property type="entry name" value="UPF0251"/>
</dbReference>
<keyword evidence="3" id="KW-1185">Reference proteome</keyword>
<evidence type="ECO:0000256" key="1">
    <source>
        <dbReference type="ARBA" id="ARBA00009350"/>
    </source>
</evidence>
<dbReference type="RefSeq" id="WP_045033753.1">
    <property type="nucleotide sequence ID" value="NZ_JRHC01000010.1"/>
</dbReference>
<dbReference type="OrthoDB" id="280278at2"/>
<sequence>MPRRKRNRRIQVPPVIKGMSVYGVRGRKTNEVILHLEEYEAIRLLDYQNLTQEEAAVFMDVSRPTLTRIYEEARNKVATAFVEGRDLIFRGGDVYFDKNWFRCNSCKASFSDYSENNEKCPVCNSEDLVSLNDYYMDK</sequence>
<dbReference type="PANTHER" id="PTHR37478">
    <property type="match status" value="1"/>
</dbReference>
<protein>
    <submittedName>
        <fullName evidence="2">Uncharacterized protein</fullName>
    </submittedName>
</protein>
<proteinExistence type="inferred from homology"/>